<dbReference type="STRING" id="645517.A6F65_01576"/>
<evidence type="ECO:0000313" key="3">
    <source>
        <dbReference type="EMBL" id="ANU07876.1"/>
    </source>
</evidence>
<gene>
    <name evidence="3" type="ORF">A6F65_01576</name>
</gene>
<dbReference type="Proteomes" id="UP000092698">
    <property type="component" value="Chromosome"/>
</dbReference>
<dbReference type="AlphaFoldDB" id="A0A1C7D8Q6"/>
<keyword evidence="1" id="KW-1133">Transmembrane helix</keyword>
<feature type="domain" description="Extensin-like C-terminal" evidence="2">
    <location>
        <begin position="73"/>
        <end position="246"/>
    </location>
</feature>
<keyword evidence="4" id="KW-1185">Reference proteome</keyword>
<evidence type="ECO:0000313" key="4">
    <source>
        <dbReference type="Proteomes" id="UP000092698"/>
    </source>
</evidence>
<dbReference type="OrthoDB" id="9809788at2"/>
<evidence type="ECO:0000259" key="2">
    <source>
        <dbReference type="Pfam" id="PF06904"/>
    </source>
</evidence>
<organism evidence="3 4">
    <name type="scientific">Paraurantiacibacter namhicola</name>
    <dbReference type="NCBI Taxonomy" id="645517"/>
    <lineage>
        <taxon>Bacteria</taxon>
        <taxon>Pseudomonadati</taxon>
        <taxon>Pseudomonadota</taxon>
        <taxon>Alphaproteobacteria</taxon>
        <taxon>Sphingomonadales</taxon>
        <taxon>Erythrobacteraceae</taxon>
        <taxon>Paraurantiacibacter</taxon>
    </lineage>
</organism>
<dbReference type="RefSeq" id="WP_067787468.1">
    <property type="nucleotide sequence ID" value="NZ_CP016545.1"/>
</dbReference>
<feature type="transmembrane region" description="Helical" evidence="1">
    <location>
        <begin position="20"/>
        <end position="38"/>
    </location>
</feature>
<name>A0A1C7D8Q6_9SPHN</name>
<dbReference type="EMBL" id="CP016545">
    <property type="protein sequence ID" value="ANU07876.1"/>
    <property type="molecule type" value="Genomic_DNA"/>
</dbReference>
<protein>
    <recommendedName>
        <fullName evidence="2">Extensin-like C-terminal domain-containing protein</fullName>
    </recommendedName>
</protein>
<keyword evidence="1" id="KW-0472">Membrane</keyword>
<dbReference type="KEGG" id="anh:A6F65_01576"/>
<dbReference type="PATRIC" id="fig|645517.4.peg.1566"/>
<accession>A0A1C7D8Q6</accession>
<proteinExistence type="predicted"/>
<dbReference type="InterPro" id="IPR009683">
    <property type="entry name" value="Extensin-like_C"/>
</dbReference>
<sequence length="246" mass="26651">MAVKRTGFRKQVGAFRLDRLLIAVLVISALGLGGRAWLEEHPQHNPLAPLDLSDPPGWATARKLAALRDDADACRAVLERSDVGFEALPAAGDAGPCRREDRTVLLDYPLSPDTPAATCAVDAGLEIWLRQSLQPAARELFQADIERVEHLGVFGCRRLYGNDSGPWSEHATGNAIDIAGFTLSDGTRINVLRDWSNKGAKGAFLRRVRDGACGVFSTTLSPDYNAAHADHFHLDQGGRAFGNVCR</sequence>
<reference evidence="3 4" key="1">
    <citation type="submission" date="2016-07" db="EMBL/GenBank/DDBJ databases">
        <title>Complete genome sequence of Altererythrobacter namhicola JCM 16345T, containing esterase-encoding genes.</title>
        <authorList>
            <person name="Cheng H."/>
            <person name="Wu Y.-H."/>
            <person name="Jian S.-L."/>
            <person name="Huo Y.-Y."/>
            <person name="Wang C.-S."/>
            <person name="Xu X.-W."/>
        </authorList>
    </citation>
    <scope>NUCLEOTIDE SEQUENCE [LARGE SCALE GENOMIC DNA]</scope>
    <source>
        <strain evidence="3 4">JCM 16345</strain>
    </source>
</reference>
<dbReference type="Pfam" id="PF06904">
    <property type="entry name" value="Extensin-like_C"/>
    <property type="match status" value="1"/>
</dbReference>
<evidence type="ECO:0000256" key="1">
    <source>
        <dbReference type="SAM" id="Phobius"/>
    </source>
</evidence>
<keyword evidence="1" id="KW-0812">Transmembrane</keyword>